<keyword evidence="2" id="KW-1185">Reference proteome</keyword>
<protein>
    <submittedName>
        <fullName evidence="1">16000_t:CDS:1</fullName>
    </submittedName>
</protein>
<name>A0A9W4X5J1_9GLOM</name>
<evidence type="ECO:0000313" key="1">
    <source>
        <dbReference type="EMBL" id="CAI2196540.1"/>
    </source>
</evidence>
<comment type="caution">
    <text evidence="1">The sequence shown here is derived from an EMBL/GenBank/DDBJ whole genome shotgun (WGS) entry which is preliminary data.</text>
</comment>
<accession>A0A9W4X5J1</accession>
<sequence>QIATIIIPRTHNNNSGYYKITIGKYQDVPHVLPETAILDLPEDQYYVLSTISSYLGPND</sequence>
<dbReference type="AlphaFoldDB" id="A0A9W4X5J1"/>
<evidence type="ECO:0000313" key="2">
    <source>
        <dbReference type="Proteomes" id="UP001153678"/>
    </source>
</evidence>
<proteinExistence type="predicted"/>
<organism evidence="1 2">
    <name type="scientific">Funneliformis geosporum</name>
    <dbReference type="NCBI Taxonomy" id="1117311"/>
    <lineage>
        <taxon>Eukaryota</taxon>
        <taxon>Fungi</taxon>
        <taxon>Fungi incertae sedis</taxon>
        <taxon>Mucoromycota</taxon>
        <taxon>Glomeromycotina</taxon>
        <taxon>Glomeromycetes</taxon>
        <taxon>Glomerales</taxon>
        <taxon>Glomeraceae</taxon>
        <taxon>Funneliformis</taxon>
    </lineage>
</organism>
<dbReference type="EMBL" id="CAMKVN010014452">
    <property type="protein sequence ID" value="CAI2196540.1"/>
    <property type="molecule type" value="Genomic_DNA"/>
</dbReference>
<dbReference type="Proteomes" id="UP001153678">
    <property type="component" value="Unassembled WGS sequence"/>
</dbReference>
<reference evidence="1" key="1">
    <citation type="submission" date="2022-08" db="EMBL/GenBank/DDBJ databases">
        <authorList>
            <person name="Kallberg Y."/>
            <person name="Tangrot J."/>
            <person name="Rosling A."/>
        </authorList>
    </citation>
    <scope>NUCLEOTIDE SEQUENCE</scope>
    <source>
        <strain evidence="1">Wild A</strain>
    </source>
</reference>
<feature type="non-terminal residue" evidence="1">
    <location>
        <position position="59"/>
    </location>
</feature>
<gene>
    <name evidence="1" type="ORF">FWILDA_LOCUS17631</name>
</gene>
<feature type="non-terminal residue" evidence="1">
    <location>
        <position position="1"/>
    </location>
</feature>